<proteinExistence type="predicted"/>
<reference evidence="1" key="1">
    <citation type="submission" date="2023-04" db="EMBL/GenBank/DDBJ databases">
        <title>Draft Genome sequencing of Naganishia species isolated from polar environments using Oxford Nanopore Technology.</title>
        <authorList>
            <person name="Leo P."/>
            <person name="Venkateswaran K."/>
        </authorList>
    </citation>
    <scope>NUCLEOTIDE SEQUENCE</scope>
    <source>
        <strain evidence="1">MNA-CCFEE 5423</strain>
    </source>
</reference>
<accession>A0ACC2W8V0</accession>
<dbReference type="EMBL" id="JASBWT010000002">
    <property type="protein sequence ID" value="KAJ9107276.1"/>
    <property type="molecule type" value="Genomic_DNA"/>
</dbReference>
<evidence type="ECO:0000313" key="1">
    <source>
        <dbReference type="EMBL" id="KAJ9107276.1"/>
    </source>
</evidence>
<protein>
    <submittedName>
        <fullName evidence="1">Uncharacterized protein</fullName>
    </submittedName>
</protein>
<sequence length="255" mass="27595">MLVELKNGETYNGHMIACDNFMNVTLRDVILTSPEGDKFYQMKEVYLKGNVGIAQESRWTSTVLGFQMTLSVGNHAHVVEGRVFRIEEGLLRWYFDTLAVMRRLGLQGDQEKKTIWEIDRPRDHCRNAGGETDEISVESVPIKYVRVADQILDKVQEDQHRIREQNRHSGGGGGRGGGGGDRGGMRGGRGGGGGGFRGKSSHTKSFLDFFLNIRHETGGPNRGGGAPRGGRGGPGRGGAPGGNRGGRGSFNGNGP</sequence>
<evidence type="ECO:0000313" key="2">
    <source>
        <dbReference type="Proteomes" id="UP001227268"/>
    </source>
</evidence>
<dbReference type="Proteomes" id="UP001227268">
    <property type="component" value="Unassembled WGS sequence"/>
</dbReference>
<organism evidence="1 2">
    <name type="scientific">Naganishia friedmannii</name>
    <dbReference type="NCBI Taxonomy" id="89922"/>
    <lineage>
        <taxon>Eukaryota</taxon>
        <taxon>Fungi</taxon>
        <taxon>Dikarya</taxon>
        <taxon>Basidiomycota</taxon>
        <taxon>Agaricomycotina</taxon>
        <taxon>Tremellomycetes</taxon>
        <taxon>Filobasidiales</taxon>
        <taxon>Filobasidiaceae</taxon>
        <taxon>Naganishia</taxon>
    </lineage>
</organism>
<name>A0ACC2W8V0_9TREE</name>
<comment type="caution">
    <text evidence="1">The sequence shown here is derived from an EMBL/GenBank/DDBJ whole genome shotgun (WGS) entry which is preliminary data.</text>
</comment>
<keyword evidence="2" id="KW-1185">Reference proteome</keyword>
<gene>
    <name evidence="1" type="ORF">QFC21_000723</name>
</gene>